<protein>
    <submittedName>
        <fullName evidence="3">Uncharacterized protein</fullName>
    </submittedName>
</protein>
<sequence>MTGAPGDQYEHLRANAAAQKQMTVDRLSKAISQLETEGRPVTTFTIKEVSGLDYMTYYRNREAFQLFQEHSTHLRKEREQAQAKQKTARRGSSRKMRKSQAAFHAIKVAPRDPLLDYKRPRLIELLHEARAERDEAKRQRRTERVEFEQRAQAELADVERRYHKLLQEHMNCGVKIARLEAELAEFRQFMERYRSSLQREEQGS</sequence>
<dbReference type="EMBL" id="BNJF01000008">
    <property type="protein sequence ID" value="GHO50283.1"/>
    <property type="molecule type" value="Genomic_DNA"/>
</dbReference>
<accession>A0A8J3I1H8</accession>
<dbReference type="Proteomes" id="UP000612362">
    <property type="component" value="Unassembled WGS sequence"/>
</dbReference>
<dbReference type="AlphaFoldDB" id="A0A8J3I1H8"/>
<evidence type="ECO:0000313" key="3">
    <source>
        <dbReference type="EMBL" id="GHO43194.1"/>
    </source>
</evidence>
<evidence type="ECO:0000313" key="4">
    <source>
        <dbReference type="EMBL" id="GHO50283.1"/>
    </source>
</evidence>
<keyword evidence="5" id="KW-1185">Reference proteome</keyword>
<name>A0A8J3I1H8_9CHLR</name>
<reference evidence="3" key="1">
    <citation type="submission" date="2020-10" db="EMBL/GenBank/DDBJ databases">
        <title>Taxonomic study of unclassified bacteria belonging to the class Ktedonobacteria.</title>
        <authorList>
            <person name="Yabe S."/>
            <person name="Wang C.M."/>
            <person name="Zheng Y."/>
            <person name="Sakai Y."/>
            <person name="Cavaletti L."/>
            <person name="Monciardini P."/>
            <person name="Donadio S."/>
        </authorList>
    </citation>
    <scope>NUCLEOTIDE SEQUENCE</scope>
    <source>
        <strain evidence="3">SOSP1-1</strain>
    </source>
</reference>
<feature type="region of interest" description="Disordered" evidence="2">
    <location>
        <begin position="79"/>
        <end position="99"/>
    </location>
</feature>
<organism evidence="3 5">
    <name type="scientific">Ktedonospora formicarum</name>
    <dbReference type="NCBI Taxonomy" id="2778364"/>
    <lineage>
        <taxon>Bacteria</taxon>
        <taxon>Bacillati</taxon>
        <taxon>Chloroflexota</taxon>
        <taxon>Ktedonobacteria</taxon>
        <taxon>Ktedonobacterales</taxon>
        <taxon>Ktedonobacteraceae</taxon>
        <taxon>Ktedonospora</taxon>
    </lineage>
</organism>
<evidence type="ECO:0000256" key="2">
    <source>
        <dbReference type="SAM" id="MobiDB-lite"/>
    </source>
</evidence>
<evidence type="ECO:0000256" key="1">
    <source>
        <dbReference type="SAM" id="Coils"/>
    </source>
</evidence>
<gene>
    <name evidence="3" type="ORF">KSX_13570</name>
    <name evidence="4" type="ORF">KSX_84460</name>
</gene>
<proteinExistence type="predicted"/>
<dbReference type="EMBL" id="BNJF01000001">
    <property type="protein sequence ID" value="GHO43194.1"/>
    <property type="molecule type" value="Genomic_DNA"/>
</dbReference>
<dbReference type="RefSeq" id="WP_220192679.1">
    <property type="nucleotide sequence ID" value="NZ_BNJF01000001.1"/>
</dbReference>
<comment type="caution">
    <text evidence="3">The sequence shown here is derived from an EMBL/GenBank/DDBJ whole genome shotgun (WGS) entry which is preliminary data.</text>
</comment>
<keyword evidence="1" id="KW-0175">Coiled coil</keyword>
<evidence type="ECO:0000313" key="5">
    <source>
        <dbReference type="Proteomes" id="UP000612362"/>
    </source>
</evidence>
<feature type="coiled-coil region" evidence="1">
    <location>
        <begin position="119"/>
        <end position="196"/>
    </location>
</feature>
<feature type="compositionally biased region" description="Basic residues" evidence="2">
    <location>
        <begin position="86"/>
        <end position="98"/>
    </location>
</feature>